<gene>
    <name evidence="8" type="ORF">ODALV1_LOCUS20106</name>
</gene>
<evidence type="ECO:0000256" key="6">
    <source>
        <dbReference type="SAM" id="Phobius"/>
    </source>
</evidence>
<dbReference type="EMBL" id="CAXLJM020000068">
    <property type="protein sequence ID" value="CAL8123142.1"/>
    <property type="molecule type" value="Genomic_DNA"/>
</dbReference>
<evidence type="ECO:0000256" key="3">
    <source>
        <dbReference type="ARBA" id="ARBA00022692"/>
    </source>
</evidence>
<dbReference type="Pfam" id="PF01061">
    <property type="entry name" value="ABC2_membrane"/>
    <property type="match status" value="1"/>
</dbReference>
<feature type="transmembrane region" description="Helical" evidence="6">
    <location>
        <begin position="322"/>
        <end position="344"/>
    </location>
</feature>
<evidence type="ECO:0000256" key="1">
    <source>
        <dbReference type="ARBA" id="ARBA00004651"/>
    </source>
</evidence>
<comment type="subcellular location">
    <subcellularLocation>
        <location evidence="1">Cell membrane</location>
        <topology evidence="1">Multi-pass membrane protein</topology>
    </subcellularLocation>
</comment>
<dbReference type="PANTHER" id="PTHR30294:SF38">
    <property type="entry name" value="TRANSPORT PERMEASE PROTEIN"/>
    <property type="match status" value="1"/>
</dbReference>
<keyword evidence="2" id="KW-1003">Cell membrane</keyword>
<dbReference type="Proteomes" id="UP001642540">
    <property type="component" value="Unassembled WGS sequence"/>
</dbReference>
<comment type="caution">
    <text evidence="8">The sequence shown here is derived from an EMBL/GenBank/DDBJ whole genome shotgun (WGS) entry which is preliminary data.</text>
</comment>
<dbReference type="PANTHER" id="PTHR30294">
    <property type="entry name" value="MEMBRANE COMPONENT OF ABC TRANSPORTER YHHJ-RELATED"/>
    <property type="match status" value="1"/>
</dbReference>
<evidence type="ECO:0000256" key="2">
    <source>
        <dbReference type="ARBA" id="ARBA00022475"/>
    </source>
</evidence>
<evidence type="ECO:0000313" key="9">
    <source>
        <dbReference type="Proteomes" id="UP001642540"/>
    </source>
</evidence>
<proteinExistence type="predicted"/>
<keyword evidence="9" id="KW-1185">Reference proteome</keyword>
<evidence type="ECO:0000313" key="8">
    <source>
        <dbReference type="EMBL" id="CAL8123142.1"/>
    </source>
</evidence>
<dbReference type="InterPro" id="IPR051449">
    <property type="entry name" value="ABC-2_transporter_component"/>
</dbReference>
<accession>A0ABP1R978</accession>
<organism evidence="8 9">
    <name type="scientific">Orchesella dallaii</name>
    <dbReference type="NCBI Taxonomy" id="48710"/>
    <lineage>
        <taxon>Eukaryota</taxon>
        <taxon>Metazoa</taxon>
        <taxon>Ecdysozoa</taxon>
        <taxon>Arthropoda</taxon>
        <taxon>Hexapoda</taxon>
        <taxon>Collembola</taxon>
        <taxon>Entomobryomorpha</taxon>
        <taxon>Entomobryoidea</taxon>
        <taxon>Orchesellidae</taxon>
        <taxon>Orchesellinae</taxon>
        <taxon>Orchesella</taxon>
    </lineage>
</organism>
<feature type="transmembrane region" description="Helical" evidence="6">
    <location>
        <begin position="448"/>
        <end position="470"/>
    </location>
</feature>
<feature type="domain" description="ABC-2 type transporter transmembrane" evidence="7">
    <location>
        <begin position="302"/>
        <end position="435"/>
    </location>
</feature>
<keyword evidence="3 6" id="KW-0812">Transmembrane</keyword>
<evidence type="ECO:0000259" key="7">
    <source>
        <dbReference type="Pfam" id="PF01061"/>
    </source>
</evidence>
<evidence type="ECO:0000256" key="5">
    <source>
        <dbReference type="ARBA" id="ARBA00023136"/>
    </source>
</evidence>
<evidence type="ECO:0000256" key="4">
    <source>
        <dbReference type="ARBA" id="ARBA00022989"/>
    </source>
</evidence>
<sequence>MLSCYLIHNQIGVMRKGRLLVENSPDNLMKQFNCDLLEQVVLKLCQKDELLAIGCVANANQGHSNFLSSTNKPQEIIPPEAIIINGEKANVRNSYSNLKNSCNTREENWQLYNGQRSLTNMDENEAVRKITTSSSSMFQRIRALSTVMWLLLFRHPSFTCITIFVPAIQILLTVAVIGKDPKGIKLGIVNQEFPEFPDPCLNYKGMRNRTEVFDGLQQNLCDYKQLSCSFISELKKSGNVETIPTQSSELAYQQVKEGKLLGYVVFPPNYSEHLANLKVEQMFARNETLEGSRVRMRLDMSNRKQGTLERARVAGLQFKEVMGSYMVTQVSIIILQALICYGLMRAVHDMQVLGSMTLYFGVTLLFGVCALSMGLFLGIFMGDEVEALVFAMFLGPALIFFEGALWPLEAIPWIPWRILSYASPTTLMCSSFRSIVTRGLGLTHPLVWPGIAVVAGYTVLFCALSALFFVRKTK</sequence>
<reference evidence="8 9" key="1">
    <citation type="submission" date="2024-08" db="EMBL/GenBank/DDBJ databases">
        <authorList>
            <person name="Cucini C."/>
            <person name="Frati F."/>
        </authorList>
    </citation>
    <scope>NUCLEOTIDE SEQUENCE [LARGE SCALE GENOMIC DNA]</scope>
</reference>
<keyword evidence="5 6" id="KW-0472">Membrane</keyword>
<feature type="transmembrane region" description="Helical" evidence="6">
    <location>
        <begin position="356"/>
        <end position="381"/>
    </location>
</feature>
<dbReference type="InterPro" id="IPR013525">
    <property type="entry name" value="ABC2_TM"/>
</dbReference>
<name>A0ABP1R978_9HEXA</name>
<protein>
    <recommendedName>
        <fullName evidence="7">ABC-2 type transporter transmembrane domain-containing protein</fullName>
    </recommendedName>
</protein>
<keyword evidence="4 6" id="KW-1133">Transmembrane helix</keyword>
<feature type="transmembrane region" description="Helical" evidence="6">
    <location>
        <begin position="387"/>
        <end position="406"/>
    </location>
</feature>